<feature type="transmembrane region" description="Helical" evidence="2">
    <location>
        <begin position="137"/>
        <end position="161"/>
    </location>
</feature>
<accession>A0A0L6UYX2</accession>
<name>A0A0L6UYX2_9BASI</name>
<evidence type="ECO:0000256" key="1">
    <source>
        <dbReference type="SAM" id="MobiDB-lite"/>
    </source>
</evidence>
<dbReference type="VEuPathDB" id="FungiDB:VP01_3143g6"/>
<sequence>MPIDLPNRSNGTTVLPPAPAAVPAAPALNSSSMSPLAKQATLDKDIPTSPHPRPSASTAVSLANERPSSARSVVLPPTASAPARTTLALSPPPITTPAAISAVNASTGAASTTSVLESNTLETYPDVAPSSGHTSTAILVAIGLSGVGIVLMLMILIRFFVKQSRKKRAAKQQFGGDDNLIVIPSTAFLDHPKNQEIGGVGASPASQMDRSASFRSHMSFKHQHHHHTHTLSNHPVAFRPSSEMEFLHGMGTAVSLPQAWDGSRPSLAHNRSFY</sequence>
<dbReference type="OrthoDB" id="2507333at2759"/>
<evidence type="ECO:0000256" key="2">
    <source>
        <dbReference type="SAM" id="Phobius"/>
    </source>
</evidence>
<keyword evidence="2" id="KW-1133">Transmembrane helix</keyword>
<dbReference type="Proteomes" id="UP000037035">
    <property type="component" value="Unassembled WGS sequence"/>
</dbReference>
<feature type="compositionally biased region" description="Polar residues" evidence="1">
    <location>
        <begin position="55"/>
        <end position="71"/>
    </location>
</feature>
<keyword evidence="2" id="KW-0472">Membrane</keyword>
<evidence type="ECO:0000313" key="3">
    <source>
        <dbReference type="EMBL" id="KNZ53756.1"/>
    </source>
</evidence>
<keyword evidence="2" id="KW-0812">Transmembrane</keyword>
<feature type="region of interest" description="Disordered" evidence="1">
    <location>
        <begin position="1"/>
        <end position="78"/>
    </location>
</feature>
<protein>
    <submittedName>
        <fullName evidence="3">Uncharacterized protein</fullName>
    </submittedName>
</protein>
<keyword evidence="4" id="KW-1185">Reference proteome</keyword>
<evidence type="ECO:0000313" key="4">
    <source>
        <dbReference type="Proteomes" id="UP000037035"/>
    </source>
</evidence>
<comment type="caution">
    <text evidence="3">The sequence shown here is derived from an EMBL/GenBank/DDBJ whole genome shotgun (WGS) entry which is preliminary data.</text>
</comment>
<organism evidence="3 4">
    <name type="scientific">Puccinia sorghi</name>
    <dbReference type="NCBI Taxonomy" id="27349"/>
    <lineage>
        <taxon>Eukaryota</taxon>
        <taxon>Fungi</taxon>
        <taxon>Dikarya</taxon>
        <taxon>Basidiomycota</taxon>
        <taxon>Pucciniomycotina</taxon>
        <taxon>Pucciniomycetes</taxon>
        <taxon>Pucciniales</taxon>
        <taxon>Pucciniaceae</taxon>
        <taxon>Puccinia</taxon>
    </lineage>
</organism>
<dbReference type="AlphaFoldDB" id="A0A0L6UYX2"/>
<dbReference type="EMBL" id="LAVV01008106">
    <property type="protein sequence ID" value="KNZ53756.1"/>
    <property type="molecule type" value="Genomic_DNA"/>
</dbReference>
<gene>
    <name evidence="3" type="ORF">VP01_3143g6</name>
</gene>
<reference evidence="3 4" key="1">
    <citation type="submission" date="2015-08" db="EMBL/GenBank/DDBJ databases">
        <title>Next Generation Sequencing and Analysis of the Genome of Puccinia sorghi L Schw, the Causal Agent of Maize Common Rust.</title>
        <authorList>
            <person name="Rochi L."/>
            <person name="Burguener G."/>
            <person name="Darino M."/>
            <person name="Turjanski A."/>
            <person name="Kreff E."/>
            <person name="Dieguez M.J."/>
            <person name="Sacco F."/>
        </authorList>
    </citation>
    <scope>NUCLEOTIDE SEQUENCE [LARGE SCALE GENOMIC DNA]</scope>
    <source>
        <strain evidence="3 4">RO10H11247</strain>
    </source>
</reference>
<proteinExistence type="predicted"/>